<gene>
    <name evidence="5" type="ORF">GZ77_16485</name>
</gene>
<dbReference type="InterPro" id="IPR029016">
    <property type="entry name" value="GAF-like_dom_sf"/>
</dbReference>
<dbReference type="Gene3D" id="2.40.50.100">
    <property type="match status" value="1"/>
</dbReference>
<dbReference type="SUPFAM" id="SSF111369">
    <property type="entry name" value="HlyD-like secretion proteins"/>
    <property type="match status" value="1"/>
</dbReference>
<organism evidence="5 6">
    <name type="scientific">Endozoicomonas montiporae</name>
    <dbReference type="NCBI Taxonomy" id="1027273"/>
    <lineage>
        <taxon>Bacteria</taxon>
        <taxon>Pseudomonadati</taxon>
        <taxon>Pseudomonadota</taxon>
        <taxon>Gammaproteobacteria</taxon>
        <taxon>Oceanospirillales</taxon>
        <taxon>Endozoicomonadaceae</taxon>
        <taxon>Endozoicomonas</taxon>
    </lineage>
</organism>
<evidence type="ECO:0000256" key="1">
    <source>
        <dbReference type="ARBA" id="ARBA00004196"/>
    </source>
</evidence>
<dbReference type="PANTHER" id="PTHR32347:SF23">
    <property type="entry name" value="BLL5650 PROTEIN"/>
    <property type="match status" value="1"/>
</dbReference>
<evidence type="ECO:0000256" key="2">
    <source>
        <dbReference type="ARBA" id="ARBA00023054"/>
    </source>
</evidence>
<dbReference type="Gene3D" id="3.30.450.40">
    <property type="match status" value="1"/>
</dbReference>
<dbReference type="EMBL" id="JOKG01000003">
    <property type="protein sequence ID" value="KEQ13859.1"/>
    <property type="molecule type" value="Genomic_DNA"/>
</dbReference>
<keyword evidence="4" id="KW-0812">Transmembrane</keyword>
<reference evidence="5 6" key="1">
    <citation type="submission" date="2014-06" db="EMBL/GenBank/DDBJ databases">
        <title>Whole Genome Sequences of Three Symbiotic Endozoicomonas Bacteria.</title>
        <authorList>
            <person name="Neave M.J."/>
            <person name="Apprill A."/>
            <person name="Voolstra C.R."/>
        </authorList>
    </citation>
    <scope>NUCLEOTIDE SEQUENCE [LARGE SCALE GENOMIC DNA]</scope>
    <source>
        <strain evidence="5 6">LMG 24815</strain>
    </source>
</reference>
<proteinExistence type="predicted"/>
<dbReference type="Proteomes" id="UP000028006">
    <property type="component" value="Unassembled WGS sequence"/>
</dbReference>
<feature type="transmembrane region" description="Helical" evidence="4">
    <location>
        <begin position="179"/>
        <end position="197"/>
    </location>
</feature>
<evidence type="ECO:0000313" key="5">
    <source>
        <dbReference type="EMBL" id="KEQ13859.1"/>
    </source>
</evidence>
<protein>
    <submittedName>
        <fullName evidence="5">Uncharacterized protein</fullName>
    </submittedName>
</protein>
<evidence type="ECO:0000256" key="3">
    <source>
        <dbReference type="SAM" id="Coils"/>
    </source>
</evidence>
<keyword evidence="4" id="KW-0472">Membrane</keyword>
<dbReference type="InterPro" id="IPR050465">
    <property type="entry name" value="UPF0194_transport"/>
</dbReference>
<comment type="caution">
    <text evidence="5">The sequence shown here is derived from an EMBL/GenBank/DDBJ whole genome shotgun (WGS) entry which is preliminary data.</text>
</comment>
<feature type="coiled-coil region" evidence="3">
    <location>
        <begin position="243"/>
        <end position="301"/>
    </location>
</feature>
<name>A0A081N5Y6_9GAMM</name>
<keyword evidence="2 3" id="KW-0175">Coiled coil</keyword>
<evidence type="ECO:0000313" key="6">
    <source>
        <dbReference type="Proteomes" id="UP000028006"/>
    </source>
</evidence>
<evidence type="ECO:0000256" key="4">
    <source>
        <dbReference type="SAM" id="Phobius"/>
    </source>
</evidence>
<comment type="subcellular location">
    <subcellularLocation>
        <location evidence="1">Cell envelope</location>
    </subcellularLocation>
</comment>
<sequence>MSSQSENNPYLRLIALEKELRQATNETELQLIMVNRLRSLIEARHLMLFRLTAAGKLRLCRCSDTGSVDQNSSSVMDLESIAQTFHSNSNPSGSQSFPLESLDAAALSRLEWLQDSCLWIPVIHPDGKTLGYLWLNRQSGFTEQEQVLANHIAETFAHAWKATMPVRRQWLSIFSQHRFRWAVVVFLVVLMFFPVRLSVLAPAEVMAFHPELATAPLNGVVREILVKPNDRVQKGQPLVAFEDTRLRNQLTLAQEELQVAEARLRKVQQQSFTDPGSTGELAELQATVQLKQAELDYARELLDRSLVKSLKAGIAVFRDEDDWSGRPVQQGERILYVADPGSVEIQIMLPVRDAITLEAGTVIKLFLDTDPLNPLSATLRYASYDAEVTPQNVLAYRLKASFSDTTDLPRIGLQGTAKLYGERSSLFIYLFRRPLAFLRQWLGM</sequence>
<accession>A0A081N5Y6</accession>
<dbReference type="eggNOG" id="COG0845">
    <property type="taxonomic scope" value="Bacteria"/>
</dbReference>
<dbReference type="PANTHER" id="PTHR32347">
    <property type="entry name" value="EFFLUX SYSTEM COMPONENT YKNX-RELATED"/>
    <property type="match status" value="1"/>
</dbReference>
<dbReference type="GO" id="GO:0030313">
    <property type="term" value="C:cell envelope"/>
    <property type="evidence" value="ECO:0007669"/>
    <property type="project" value="UniProtKB-SubCell"/>
</dbReference>
<keyword evidence="6" id="KW-1185">Reference proteome</keyword>
<keyword evidence="4" id="KW-1133">Transmembrane helix</keyword>
<dbReference type="AlphaFoldDB" id="A0A081N5Y6"/>